<dbReference type="PANTHER" id="PTHR12483:SF85">
    <property type="entry name" value="COPPER TRANSPORT PROTEIN"/>
    <property type="match status" value="1"/>
</dbReference>
<dbReference type="Pfam" id="PF04145">
    <property type="entry name" value="Ctr"/>
    <property type="match status" value="2"/>
</dbReference>
<name>A0ABD3AKX5_9GENT</name>
<comment type="subcellular location">
    <subcellularLocation>
        <location evidence="6">Membrane</location>
        <topology evidence="6">Multi-pass membrane protein</topology>
    </subcellularLocation>
</comment>
<reference evidence="7 8" key="1">
    <citation type="submission" date="2024-11" db="EMBL/GenBank/DDBJ databases">
        <title>A near-complete genome assembly of Cinchona calisaya.</title>
        <authorList>
            <person name="Lian D.C."/>
            <person name="Zhao X.W."/>
            <person name="Wei L."/>
        </authorList>
    </citation>
    <scope>NUCLEOTIDE SEQUENCE [LARGE SCALE GENOMIC DNA]</scope>
    <source>
        <tissue evidence="7">Nenye</tissue>
    </source>
</reference>
<evidence type="ECO:0000256" key="1">
    <source>
        <dbReference type="ARBA" id="ARBA00006921"/>
    </source>
</evidence>
<evidence type="ECO:0000256" key="4">
    <source>
        <dbReference type="ARBA" id="ARBA00022989"/>
    </source>
</evidence>
<evidence type="ECO:0000256" key="5">
    <source>
        <dbReference type="ARBA" id="ARBA00023136"/>
    </source>
</evidence>
<dbReference type="Proteomes" id="UP001630127">
    <property type="component" value="Unassembled WGS sequence"/>
</dbReference>
<gene>
    <name evidence="7" type="ORF">ACH5RR_005275</name>
</gene>
<evidence type="ECO:0000313" key="7">
    <source>
        <dbReference type="EMBL" id="KAL3531754.1"/>
    </source>
</evidence>
<sequence length="151" mass="16578">MNHGDMPMPSPPDSMYNNSTKMSEMVMQMSFFWGKNVVVLFKGWPDHSLGMYILALILVFFLGFGVEVLSATPSMLKRGTNPVASSLSHAGIYAIRMALVYLIMLSVMSFNLGIFIVAVAGHAVGYFVANFLKLANTTRIDETTSNSDPKV</sequence>
<organism evidence="7 8">
    <name type="scientific">Cinchona calisaya</name>
    <dbReference type="NCBI Taxonomy" id="153742"/>
    <lineage>
        <taxon>Eukaryota</taxon>
        <taxon>Viridiplantae</taxon>
        <taxon>Streptophyta</taxon>
        <taxon>Embryophyta</taxon>
        <taxon>Tracheophyta</taxon>
        <taxon>Spermatophyta</taxon>
        <taxon>Magnoliopsida</taxon>
        <taxon>eudicotyledons</taxon>
        <taxon>Gunneridae</taxon>
        <taxon>Pentapetalae</taxon>
        <taxon>asterids</taxon>
        <taxon>lamiids</taxon>
        <taxon>Gentianales</taxon>
        <taxon>Rubiaceae</taxon>
        <taxon>Cinchonoideae</taxon>
        <taxon>Cinchoneae</taxon>
        <taxon>Cinchona</taxon>
    </lineage>
</organism>
<evidence type="ECO:0000256" key="3">
    <source>
        <dbReference type="ARBA" id="ARBA00022796"/>
    </source>
</evidence>
<protein>
    <recommendedName>
        <fullName evidence="6">Copper transport protein</fullName>
    </recommendedName>
</protein>
<evidence type="ECO:0000256" key="6">
    <source>
        <dbReference type="RuleBase" id="RU367022"/>
    </source>
</evidence>
<comment type="caution">
    <text evidence="7">The sequence shown here is derived from an EMBL/GenBank/DDBJ whole genome shotgun (WGS) entry which is preliminary data.</text>
</comment>
<feature type="transmembrane region" description="Helical" evidence="6">
    <location>
        <begin position="83"/>
        <end position="104"/>
    </location>
</feature>
<dbReference type="EMBL" id="JBJUIK010000003">
    <property type="protein sequence ID" value="KAL3531754.1"/>
    <property type="molecule type" value="Genomic_DNA"/>
</dbReference>
<keyword evidence="6" id="KW-0186">Copper</keyword>
<dbReference type="GO" id="GO:0016020">
    <property type="term" value="C:membrane"/>
    <property type="evidence" value="ECO:0007669"/>
    <property type="project" value="UniProtKB-SubCell"/>
</dbReference>
<feature type="transmembrane region" description="Helical" evidence="6">
    <location>
        <begin position="110"/>
        <end position="129"/>
    </location>
</feature>
<evidence type="ECO:0000313" key="8">
    <source>
        <dbReference type="Proteomes" id="UP001630127"/>
    </source>
</evidence>
<accession>A0ABD3AKX5</accession>
<dbReference type="AlphaFoldDB" id="A0ABD3AKX5"/>
<dbReference type="PANTHER" id="PTHR12483">
    <property type="entry name" value="SOLUTE CARRIER FAMILY 31 COPPER TRANSPORTERS"/>
    <property type="match status" value="1"/>
</dbReference>
<keyword evidence="4 6" id="KW-1133">Transmembrane helix</keyword>
<keyword evidence="8" id="KW-1185">Reference proteome</keyword>
<keyword evidence="2 6" id="KW-0812">Transmembrane</keyword>
<dbReference type="InterPro" id="IPR007274">
    <property type="entry name" value="Cop_transporter"/>
</dbReference>
<dbReference type="GO" id="GO:0005375">
    <property type="term" value="F:copper ion transmembrane transporter activity"/>
    <property type="evidence" value="ECO:0007669"/>
    <property type="project" value="UniProtKB-UniRule"/>
</dbReference>
<evidence type="ECO:0000256" key="2">
    <source>
        <dbReference type="ARBA" id="ARBA00022692"/>
    </source>
</evidence>
<keyword evidence="6" id="KW-0406">Ion transport</keyword>
<comment type="similarity">
    <text evidence="1 6">Belongs to the copper transporter (Ctr) (TC 1.A.56) family. SLC31A subfamily.</text>
</comment>
<keyword evidence="6" id="KW-0813">Transport</keyword>
<feature type="transmembrane region" description="Helical" evidence="6">
    <location>
        <begin position="49"/>
        <end position="71"/>
    </location>
</feature>
<keyword evidence="5 6" id="KW-0472">Membrane</keyword>
<proteinExistence type="inferred from homology"/>
<keyword evidence="3 6" id="KW-0187">Copper transport</keyword>